<evidence type="ECO:0000256" key="5">
    <source>
        <dbReference type="ARBA" id="ARBA00022982"/>
    </source>
</evidence>
<comment type="cofactor">
    <cofactor evidence="9">
        <name>Cu(2+)</name>
        <dbReference type="ChEBI" id="CHEBI:29036"/>
    </cofactor>
    <text evidence="9">The crystal structure with reduced Cu(1+) has also been determined.</text>
</comment>
<dbReference type="AlphaFoldDB" id="A0A388JT63"/>
<feature type="domain" description="Blue (type 1) copper" evidence="11">
    <location>
        <begin position="77"/>
        <end position="164"/>
    </location>
</feature>
<dbReference type="InterPro" id="IPR001235">
    <property type="entry name" value="Copper_blue_Plastocyanin"/>
</dbReference>
<dbReference type="OrthoDB" id="197281at2759"/>
<evidence type="ECO:0000256" key="6">
    <source>
        <dbReference type="ARBA" id="ARBA00023008"/>
    </source>
</evidence>
<dbReference type="STRING" id="69332.A0A388JT63"/>
<dbReference type="OMA" id="YDYYCEP"/>
<protein>
    <recommendedName>
        <fullName evidence="10">Plastocyanin</fullName>
    </recommendedName>
</protein>
<dbReference type="NCBIfam" id="TIGR02656">
    <property type="entry name" value="cyanin_plasto"/>
    <property type="match status" value="1"/>
</dbReference>
<keyword evidence="6 9" id="KW-0186">Copper</keyword>
<dbReference type="GO" id="GO:0009055">
    <property type="term" value="F:electron transfer activity"/>
    <property type="evidence" value="ECO:0007669"/>
    <property type="project" value="UniProtKB-UniRule"/>
</dbReference>
<evidence type="ECO:0000256" key="4">
    <source>
        <dbReference type="ARBA" id="ARBA00022723"/>
    </source>
</evidence>
<dbReference type="PANTHER" id="PTHR34192:SF10">
    <property type="entry name" value="PLASTOCYANIN MAJOR ISOFORM, CHLOROPLASTIC-RELATED"/>
    <property type="match status" value="1"/>
</dbReference>
<comment type="function">
    <text evidence="10">Participates in electron transfer between P700 and the cytochrome b6-f complex in photosystem I.</text>
</comment>
<feature type="binding site" evidence="9">
    <location>
        <position position="158"/>
    </location>
    <ligand>
        <name>Cu cation</name>
        <dbReference type="ChEBI" id="CHEBI:23378"/>
    </ligand>
</feature>
<feature type="binding site" evidence="9">
    <location>
        <position position="151"/>
    </location>
    <ligand>
        <name>Cu cation</name>
        <dbReference type="ChEBI" id="CHEBI:23378"/>
    </ligand>
</feature>
<dbReference type="PROSITE" id="PS00196">
    <property type="entry name" value="COPPER_BLUE"/>
    <property type="match status" value="1"/>
</dbReference>
<keyword evidence="7 10" id="KW-0793">Thylakoid</keyword>
<evidence type="ECO:0000256" key="7">
    <source>
        <dbReference type="ARBA" id="ARBA00023078"/>
    </source>
</evidence>
<feature type="binding site" evidence="9">
    <location>
        <position position="110"/>
    </location>
    <ligand>
        <name>Cu cation</name>
        <dbReference type="ChEBI" id="CHEBI:23378"/>
    </ligand>
</feature>
<dbReference type="InterPro" id="IPR008972">
    <property type="entry name" value="Cupredoxin"/>
</dbReference>
<gene>
    <name evidence="12" type="ORF">CBR_g18572</name>
</gene>
<evidence type="ECO:0000256" key="1">
    <source>
        <dbReference type="ARBA" id="ARBA00004622"/>
    </source>
</evidence>
<evidence type="ECO:0000256" key="9">
    <source>
        <dbReference type="PIRSR" id="PIRSR602387-1"/>
    </source>
</evidence>
<evidence type="ECO:0000256" key="2">
    <source>
        <dbReference type="ARBA" id="ARBA00005338"/>
    </source>
</evidence>
<dbReference type="InterPro" id="IPR000923">
    <property type="entry name" value="BlueCu_1"/>
</dbReference>
<proteinExistence type="inferred from homology"/>
<comment type="similarity">
    <text evidence="2 10">Belongs to the plastocyanin family.</text>
</comment>
<dbReference type="GO" id="GO:0009543">
    <property type="term" value="C:chloroplast thylakoid lumen"/>
    <property type="evidence" value="ECO:0007669"/>
    <property type="project" value="TreeGrafter"/>
</dbReference>
<dbReference type="EMBL" id="BFEA01000016">
    <property type="protein sequence ID" value="GBG60975.1"/>
    <property type="molecule type" value="Genomic_DNA"/>
</dbReference>
<evidence type="ECO:0000256" key="10">
    <source>
        <dbReference type="RuleBase" id="RU363020"/>
    </source>
</evidence>
<dbReference type="GO" id="GO:0005507">
    <property type="term" value="F:copper ion binding"/>
    <property type="evidence" value="ECO:0007669"/>
    <property type="project" value="UniProtKB-UniRule"/>
</dbReference>
<keyword evidence="4 9" id="KW-0479">Metal-binding</keyword>
<keyword evidence="13" id="KW-1185">Reference proteome</keyword>
<organism evidence="12 13">
    <name type="scientific">Chara braunii</name>
    <name type="common">Braun's stonewort</name>
    <dbReference type="NCBI Taxonomy" id="69332"/>
    <lineage>
        <taxon>Eukaryota</taxon>
        <taxon>Viridiplantae</taxon>
        <taxon>Streptophyta</taxon>
        <taxon>Charophyceae</taxon>
        <taxon>Charales</taxon>
        <taxon>Characeae</taxon>
        <taxon>Chara</taxon>
    </lineage>
</organism>
<reference evidence="12 13" key="1">
    <citation type="journal article" date="2018" name="Cell">
        <title>The Chara Genome: Secondary Complexity and Implications for Plant Terrestrialization.</title>
        <authorList>
            <person name="Nishiyama T."/>
            <person name="Sakayama H."/>
            <person name="Vries J.D."/>
            <person name="Buschmann H."/>
            <person name="Saint-Marcoux D."/>
            <person name="Ullrich K.K."/>
            <person name="Haas F.B."/>
            <person name="Vanderstraeten L."/>
            <person name="Becker D."/>
            <person name="Lang D."/>
            <person name="Vosolsobe S."/>
            <person name="Rombauts S."/>
            <person name="Wilhelmsson P.K.I."/>
            <person name="Janitza P."/>
            <person name="Kern R."/>
            <person name="Heyl A."/>
            <person name="Rumpler F."/>
            <person name="Villalobos L.I.A.C."/>
            <person name="Clay J.M."/>
            <person name="Skokan R."/>
            <person name="Toyoda A."/>
            <person name="Suzuki Y."/>
            <person name="Kagoshima H."/>
            <person name="Schijlen E."/>
            <person name="Tajeshwar N."/>
            <person name="Catarino B."/>
            <person name="Hetherington A.J."/>
            <person name="Saltykova A."/>
            <person name="Bonnot C."/>
            <person name="Breuninger H."/>
            <person name="Symeonidi A."/>
            <person name="Radhakrishnan G.V."/>
            <person name="Van Nieuwerburgh F."/>
            <person name="Deforce D."/>
            <person name="Chang C."/>
            <person name="Karol K.G."/>
            <person name="Hedrich R."/>
            <person name="Ulvskov P."/>
            <person name="Glockner G."/>
            <person name="Delwiche C.F."/>
            <person name="Petrasek J."/>
            <person name="Van de Peer Y."/>
            <person name="Friml J."/>
            <person name="Beilby M."/>
            <person name="Dolan L."/>
            <person name="Kohara Y."/>
            <person name="Sugano S."/>
            <person name="Fujiyama A."/>
            <person name="Delaux P.-M."/>
            <person name="Quint M."/>
            <person name="TheiBen G."/>
            <person name="Hagemann M."/>
            <person name="Harholt J."/>
            <person name="Dunand C."/>
            <person name="Zachgo S."/>
            <person name="Langdale J."/>
            <person name="Maumus F."/>
            <person name="Straeten D.V.D."/>
            <person name="Gould S.B."/>
            <person name="Rensing S.A."/>
        </authorList>
    </citation>
    <scope>NUCLEOTIDE SEQUENCE [LARGE SCALE GENOMIC DNA]</scope>
    <source>
        <strain evidence="12 13">S276</strain>
    </source>
</reference>
<comment type="caution">
    <text evidence="12">The sequence shown here is derived from an EMBL/GenBank/DDBJ whole genome shotgun (WGS) entry which is preliminary data.</text>
</comment>
<evidence type="ECO:0000256" key="3">
    <source>
        <dbReference type="ARBA" id="ARBA00022448"/>
    </source>
</evidence>
<dbReference type="Proteomes" id="UP000265515">
    <property type="component" value="Unassembled WGS sequence"/>
</dbReference>
<keyword evidence="3 10" id="KW-0813">Transport</keyword>
<evidence type="ECO:0000313" key="13">
    <source>
        <dbReference type="Proteomes" id="UP000265515"/>
    </source>
</evidence>
<sequence length="165" mass="16708">MASTAAAAQVAVPSCTGLRVSSSSAKVSSAKSTAVSVKSVAPRASLEAAKKVAGNALVATGASLLLAFGAHADTVISMGTADGQLLFDPAAVTVAAGEKITFKNVGGFPHNIVFDEGPGNVDALSHDDLFNAAGEEYSITLTEKGNYEYYCEPHSGVMRGKITVS</sequence>
<dbReference type="SUPFAM" id="SSF49503">
    <property type="entry name" value="Cupredoxins"/>
    <property type="match status" value="1"/>
</dbReference>
<dbReference type="InterPro" id="IPR028871">
    <property type="entry name" value="BlueCu_1_BS"/>
</dbReference>
<dbReference type="PANTHER" id="PTHR34192">
    <property type="entry name" value="PLASTOCYANIN MAJOR ISOFORM, CHLOROPLASTIC-RELATED"/>
    <property type="match status" value="1"/>
</dbReference>
<dbReference type="InterPro" id="IPR002387">
    <property type="entry name" value="Plastocyanin"/>
</dbReference>
<dbReference type="PRINTS" id="PR00157">
    <property type="entry name" value="PLASTOCYANIN"/>
</dbReference>
<dbReference type="Gene3D" id="2.60.40.420">
    <property type="entry name" value="Cupredoxins - blue copper proteins"/>
    <property type="match status" value="1"/>
</dbReference>
<evidence type="ECO:0000313" key="12">
    <source>
        <dbReference type="EMBL" id="GBG60975.1"/>
    </source>
</evidence>
<evidence type="ECO:0000256" key="8">
    <source>
        <dbReference type="ARBA" id="ARBA00023136"/>
    </source>
</evidence>
<accession>A0A388JT63</accession>
<name>A0A388JT63_CHABU</name>
<dbReference type="Pfam" id="PF00127">
    <property type="entry name" value="Copper-bind"/>
    <property type="match status" value="1"/>
</dbReference>
<dbReference type="Gramene" id="GBG60975">
    <property type="protein sequence ID" value="GBG60975"/>
    <property type="gene ID" value="CBR_g18572"/>
</dbReference>
<keyword evidence="5 10" id="KW-0249">Electron transport</keyword>
<feature type="binding site" evidence="9">
    <location>
        <position position="154"/>
    </location>
    <ligand>
        <name>Cu cation</name>
        <dbReference type="ChEBI" id="CHEBI:23378"/>
    </ligand>
</feature>
<comment type="subcellular location">
    <subcellularLocation>
        <location evidence="1 10">Plastid</location>
        <location evidence="1 10">Chloroplast thylakoid membrane</location>
        <topology evidence="1 10">Peripheral membrane protein</topology>
        <orientation evidence="1 10">Lumenal side</orientation>
    </subcellularLocation>
</comment>
<dbReference type="GO" id="GO:0009535">
    <property type="term" value="C:chloroplast thylakoid membrane"/>
    <property type="evidence" value="ECO:0007669"/>
    <property type="project" value="UniProtKB-SubCell"/>
</dbReference>
<keyword evidence="8 10" id="KW-0472">Membrane</keyword>
<dbReference type="PRINTS" id="PR00156">
    <property type="entry name" value="COPPERBLUE"/>
</dbReference>
<evidence type="ECO:0000259" key="11">
    <source>
        <dbReference type="Pfam" id="PF00127"/>
    </source>
</evidence>